<evidence type="ECO:0000256" key="2">
    <source>
        <dbReference type="SAM" id="MobiDB-lite"/>
    </source>
</evidence>
<reference evidence="3" key="2">
    <citation type="submission" date="2020-05" db="UniProtKB">
        <authorList>
            <consortium name="EnsemblMetazoa"/>
        </authorList>
    </citation>
    <scope>IDENTIFICATION</scope>
    <source>
        <strain evidence="3">FAR1</strain>
    </source>
</reference>
<dbReference type="Proteomes" id="UP000075886">
    <property type="component" value="Unassembled WGS sequence"/>
</dbReference>
<feature type="coiled-coil region" evidence="1">
    <location>
        <begin position="95"/>
        <end position="136"/>
    </location>
</feature>
<sequence>MLYGTKRWVLKKDALPTIRSQGQQLKRTLDQSVVEEDERKKRKEQVEKLVNGETSSTETIVNPFRKHVCGEQTWQATPYAANNTELLRILPRMSESEMVQRITQLEQQASDQRKQIAQLMSTIDNKTEKINFAKTEMVNIAIALQELKDHENRHVNERIAQILSGRFGEGQLAMLVSESSDLAERTHLQVVWTSNELLQALRLRSISIEAFEYVREQLHYPFPDASEICRWIHGVYLQPGLSTTALQLLKLHSATLSPVELVCTLHISQTKTPVRYQYDRKRDQIVGPTAQLCSITVRGIFAVWQQIVHVDFDLNYGIEIIAKLITELHQIGYRVVALTTGCDQAAADLWNMLNVSSDRHSISHPVTDDSVYVYVCPDRILTTIHRVLFEDGFVMQENNLTIAKSTILSWLQSSKAKEICSTFESYLNVKNLQASEPKSVFSREFISSKTSNALQSLVSDEDEGGALSTLATLFDLFSDWYDLCMASNELEQLPAGQKHPITQLAYGSCEDEQNIVLDGMFDVMESIRCINPANNYLPEAVLISINSIRKLLPSLRAKYVGQIKAIPMQRLSATGVDRTMVKLQHTLKSCPTKLSTNDVLFHLCRTVASMDSDAHLTNVFLRLGQLCGDVPEENIHPSDDPPDLDVIGVTEQDACHFLTHFIAHRMGHKYDYLGERVVIIERKKDQYAVSAASGKVVETTTPSELWTEQAKVLESYLANVVYQQKVGLIASLVDSIHKRHPHMGRDLLELYVTKRIAIMILELNAKLEAPNEQRDS</sequence>
<dbReference type="STRING" id="69004.A0A182QRT2"/>
<dbReference type="EnsemblMetazoa" id="AFAF015589-RA">
    <property type="protein sequence ID" value="AFAF015589-PA"/>
    <property type="gene ID" value="AFAF015589"/>
</dbReference>
<dbReference type="EMBL" id="AXCN02001098">
    <property type="status" value="NOT_ANNOTATED_CDS"/>
    <property type="molecule type" value="Genomic_DNA"/>
</dbReference>
<protein>
    <submittedName>
        <fullName evidence="3">Uncharacterized protein</fullName>
    </submittedName>
</protein>
<proteinExistence type="predicted"/>
<reference evidence="4" key="1">
    <citation type="submission" date="2014-01" db="EMBL/GenBank/DDBJ databases">
        <title>The Genome Sequence of Anopheles farauti FAR1 (V2).</title>
        <authorList>
            <consortium name="The Broad Institute Genomics Platform"/>
            <person name="Neafsey D.E."/>
            <person name="Besansky N."/>
            <person name="Howell P."/>
            <person name="Walton C."/>
            <person name="Young S.K."/>
            <person name="Zeng Q."/>
            <person name="Gargeya S."/>
            <person name="Fitzgerald M."/>
            <person name="Haas B."/>
            <person name="Abouelleil A."/>
            <person name="Allen A.W."/>
            <person name="Alvarado L."/>
            <person name="Arachchi H.M."/>
            <person name="Berlin A.M."/>
            <person name="Chapman S.B."/>
            <person name="Gainer-Dewar J."/>
            <person name="Goldberg J."/>
            <person name="Griggs A."/>
            <person name="Gujja S."/>
            <person name="Hansen M."/>
            <person name="Howarth C."/>
            <person name="Imamovic A."/>
            <person name="Ireland A."/>
            <person name="Larimer J."/>
            <person name="McCowan C."/>
            <person name="Murphy C."/>
            <person name="Pearson M."/>
            <person name="Poon T.W."/>
            <person name="Priest M."/>
            <person name="Roberts A."/>
            <person name="Saif S."/>
            <person name="Shea T."/>
            <person name="Sisk P."/>
            <person name="Sykes S."/>
            <person name="Wortman J."/>
            <person name="Nusbaum C."/>
            <person name="Birren B."/>
        </authorList>
    </citation>
    <scope>NUCLEOTIDE SEQUENCE [LARGE SCALE GENOMIC DNA]</scope>
    <source>
        <strain evidence="4">FAR1</strain>
    </source>
</reference>
<feature type="region of interest" description="Disordered" evidence="2">
    <location>
        <begin position="28"/>
        <end position="57"/>
    </location>
</feature>
<name>A0A182QRT2_9DIPT</name>
<keyword evidence="4" id="KW-1185">Reference proteome</keyword>
<evidence type="ECO:0000256" key="1">
    <source>
        <dbReference type="SAM" id="Coils"/>
    </source>
</evidence>
<evidence type="ECO:0000313" key="4">
    <source>
        <dbReference type="Proteomes" id="UP000075886"/>
    </source>
</evidence>
<dbReference type="AlphaFoldDB" id="A0A182QRT2"/>
<organism evidence="3 4">
    <name type="scientific">Anopheles farauti</name>
    <dbReference type="NCBI Taxonomy" id="69004"/>
    <lineage>
        <taxon>Eukaryota</taxon>
        <taxon>Metazoa</taxon>
        <taxon>Ecdysozoa</taxon>
        <taxon>Arthropoda</taxon>
        <taxon>Hexapoda</taxon>
        <taxon>Insecta</taxon>
        <taxon>Pterygota</taxon>
        <taxon>Neoptera</taxon>
        <taxon>Endopterygota</taxon>
        <taxon>Diptera</taxon>
        <taxon>Nematocera</taxon>
        <taxon>Culicoidea</taxon>
        <taxon>Culicidae</taxon>
        <taxon>Anophelinae</taxon>
        <taxon>Anopheles</taxon>
    </lineage>
</organism>
<keyword evidence="1" id="KW-0175">Coiled coil</keyword>
<evidence type="ECO:0000313" key="3">
    <source>
        <dbReference type="EnsemblMetazoa" id="AFAF015589-PA"/>
    </source>
</evidence>
<accession>A0A182QRT2</accession>
<dbReference type="VEuPathDB" id="VectorBase:AFAF015589"/>